<evidence type="ECO:0000259" key="19">
    <source>
        <dbReference type="PROSITE" id="PS51384"/>
    </source>
</evidence>
<keyword evidence="16" id="KW-0175">Coiled coil</keyword>
<dbReference type="STRING" id="745531.A0A0C3S5I0"/>
<dbReference type="EC" id="1.7.1.3" evidence="7"/>
<dbReference type="Proteomes" id="UP000053257">
    <property type="component" value="Unassembled WGS sequence"/>
</dbReference>
<keyword evidence="13" id="KW-0560">Oxidoreductase</keyword>
<dbReference type="SUPFAM" id="SSF55856">
    <property type="entry name" value="Cytochrome b5-like heme/steroid binding domain"/>
    <property type="match status" value="1"/>
</dbReference>
<dbReference type="InterPro" id="IPR036400">
    <property type="entry name" value="Cyt_B5-like_heme/steroid_sf"/>
</dbReference>
<dbReference type="InterPro" id="IPR008333">
    <property type="entry name" value="Cbr1-like_FAD-bd_dom"/>
</dbReference>
<dbReference type="GO" id="GO:0043546">
    <property type="term" value="F:molybdopterin cofactor binding"/>
    <property type="evidence" value="ECO:0007669"/>
    <property type="project" value="TreeGrafter"/>
</dbReference>
<gene>
    <name evidence="20" type="ORF">PHLGIDRAFT_496512</name>
</gene>
<dbReference type="GO" id="GO:0006790">
    <property type="term" value="P:sulfur compound metabolic process"/>
    <property type="evidence" value="ECO:0007669"/>
    <property type="project" value="TreeGrafter"/>
</dbReference>
<dbReference type="InterPro" id="IPR001199">
    <property type="entry name" value="Cyt_B5-like_heme/steroid-bd"/>
</dbReference>
<dbReference type="InterPro" id="IPR014756">
    <property type="entry name" value="Ig_E-set"/>
</dbReference>
<dbReference type="EMBL" id="KN840610">
    <property type="protein sequence ID" value="KIP03550.1"/>
    <property type="molecule type" value="Genomic_DNA"/>
</dbReference>
<dbReference type="Pfam" id="PF03404">
    <property type="entry name" value="Mo-co_dimer"/>
    <property type="match status" value="1"/>
</dbReference>
<name>A0A0C3S5I0_PHLG1</name>
<dbReference type="InterPro" id="IPR036374">
    <property type="entry name" value="OxRdtase_Mopterin-bd_sf"/>
</dbReference>
<dbReference type="InterPro" id="IPR001709">
    <property type="entry name" value="Flavoprot_Pyr_Nucl_cyt_Rdtase"/>
</dbReference>
<keyword evidence="21" id="KW-1185">Reference proteome</keyword>
<dbReference type="GO" id="GO:0050464">
    <property type="term" value="F:nitrate reductase (NADPH) activity"/>
    <property type="evidence" value="ECO:0007669"/>
    <property type="project" value="UniProtKB-EC"/>
</dbReference>
<dbReference type="PANTHER" id="PTHR19372:SF7">
    <property type="entry name" value="SULFITE OXIDASE, MITOCHONDRIAL"/>
    <property type="match status" value="1"/>
</dbReference>
<evidence type="ECO:0000256" key="14">
    <source>
        <dbReference type="ARBA" id="ARBA00023063"/>
    </source>
</evidence>
<organism evidence="20 21">
    <name type="scientific">Phlebiopsis gigantea (strain 11061_1 CR5-6)</name>
    <name type="common">White-rot fungus</name>
    <name type="synonym">Peniophora gigantea</name>
    <dbReference type="NCBI Taxonomy" id="745531"/>
    <lineage>
        <taxon>Eukaryota</taxon>
        <taxon>Fungi</taxon>
        <taxon>Dikarya</taxon>
        <taxon>Basidiomycota</taxon>
        <taxon>Agaricomycotina</taxon>
        <taxon>Agaricomycetes</taxon>
        <taxon>Polyporales</taxon>
        <taxon>Phanerochaetaceae</taxon>
        <taxon>Phlebiopsis</taxon>
    </lineage>
</organism>
<evidence type="ECO:0000256" key="15">
    <source>
        <dbReference type="ARBA" id="ARBA00049155"/>
    </source>
</evidence>
<evidence type="ECO:0000256" key="9">
    <source>
        <dbReference type="ARBA" id="ARBA00022505"/>
    </source>
</evidence>
<comment type="similarity">
    <text evidence="5">Belongs to the nitrate reductase family.</text>
</comment>
<dbReference type="PRINTS" id="PR00407">
    <property type="entry name" value="EUMOPTERIN"/>
</dbReference>
<dbReference type="Pfam" id="PF00175">
    <property type="entry name" value="NAD_binding_1"/>
    <property type="match status" value="1"/>
</dbReference>
<evidence type="ECO:0000313" key="21">
    <source>
        <dbReference type="Proteomes" id="UP000053257"/>
    </source>
</evidence>
<dbReference type="Pfam" id="PF00173">
    <property type="entry name" value="Cyt-b5"/>
    <property type="match status" value="1"/>
</dbReference>
<dbReference type="InterPro" id="IPR001433">
    <property type="entry name" value="OxRdtase_FAD/NAD-bd"/>
</dbReference>
<dbReference type="InterPro" id="IPR017927">
    <property type="entry name" value="FAD-bd_FR_type"/>
</dbReference>
<reference evidence="20 21" key="1">
    <citation type="journal article" date="2014" name="PLoS Genet.">
        <title>Analysis of the Phlebiopsis gigantea genome, transcriptome and secretome provides insight into its pioneer colonization strategies of wood.</title>
        <authorList>
            <person name="Hori C."/>
            <person name="Ishida T."/>
            <person name="Igarashi K."/>
            <person name="Samejima M."/>
            <person name="Suzuki H."/>
            <person name="Master E."/>
            <person name="Ferreira P."/>
            <person name="Ruiz-Duenas F.J."/>
            <person name="Held B."/>
            <person name="Canessa P."/>
            <person name="Larrondo L.F."/>
            <person name="Schmoll M."/>
            <person name="Druzhinina I.S."/>
            <person name="Kubicek C.P."/>
            <person name="Gaskell J.A."/>
            <person name="Kersten P."/>
            <person name="St John F."/>
            <person name="Glasner J."/>
            <person name="Sabat G."/>
            <person name="Splinter BonDurant S."/>
            <person name="Syed K."/>
            <person name="Yadav J."/>
            <person name="Mgbeahuruike A.C."/>
            <person name="Kovalchuk A."/>
            <person name="Asiegbu F.O."/>
            <person name="Lackner G."/>
            <person name="Hoffmeister D."/>
            <person name="Rencoret J."/>
            <person name="Gutierrez A."/>
            <person name="Sun H."/>
            <person name="Lindquist E."/>
            <person name="Barry K."/>
            <person name="Riley R."/>
            <person name="Grigoriev I.V."/>
            <person name="Henrissat B."/>
            <person name="Kues U."/>
            <person name="Berka R.M."/>
            <person name="Martinez A.T."/>
            <person name="Covert S.F."/>
            <person name="Blanchette R.A."/>
            <person name="Cullen D."/>
        </authorList>
    </citation>
    <scope>NUCLEOTIDE SEQUENCE [LARGE SCALE GENOMIC DNA]</scope>
    <source>
        <strain evidence="20 21">11061_1 CR5-6</strain>
    </source>
</reference>
<comment type="cofactor">
    <cofactor evidence="2">
        <name>heme</name>
        <dbReference type="ChEBI" id="CHEBI:30413"/>
    </cofactor>
</comment>
<comment type="subunit">
    <text evidence="6">Homodimer.</text>
</comment>
<dbReference type="PRINTS" id="PR00371">
    <property type="entry name" value="FPNCR"/>
</dbReference>
<evidence type="ECO:0000256" key="8">
    <source>
        <dbReference type="ARBA" id="ARBA00015499"/>
    </source>
</evidence>
<evidence type="ECO:0000256" key="5">
    <source>
        <dbReference type="ARBA" id="ARBA00006253"/>
    </source>
</evidence>
<dbReference type="InterPro" id="IPR039261">
    <property type="entry name" value="FNR_nucleotide-bd"/>
</dbReference>
<sequence length="807" mass="91316">MFDAGMITPTKLHYVRSHGPVPQLTWERHRLSVFADPPELMTNAKDWTMDELMAGTFRNYEFPVTIACDGNRRKEMSMIKQAGGIGFSTAGVSNCLWRGIHVRDVLLASGLQDQPDSERWWLHIEGTFFLPFPHRLPDDLTYHSGADECSEGRYATSIPLMHAMDATNDVLLAFGQNGRVLHPDHGYPLRCIIPGYVGGRQVKWVHKLWVANIPNMSHYHIWDNRVVPSFITSKEHPLASAFFHSENSACMDQILQSVICRPRHNERVPLTTGNESADRVYKVEGFAYNGSGTPINRVELTLDGGKTWKYCFKHYWDKPLRHGEKHWGWIFWSCEVPLQDLSNAAEIAVRACDGHMQTQPEHIAWYVFTRTEFRHLLTNAWYRIRSHIVTDPNTKQSLVHFVHPVGPGKDDDGWMKPNPEDAEQSGGGGSDRVLSLEEVAKHDKRDDAWIIIDNKVYDVTSVLGWHPGGAEAIMPYAGKATVDTTSQYKGIHDNYANLKRDECLIGVLSPEAAEEMEKDAQRAAEDLAKLKEERKGLVLQPDTFVRATLVERKEVSHDTRIYIFQLPKSETGEKGVLGLPVGQHVMLSIHFEDQGVLRAYTPIYPVLPEEENGTITFCVKTYFPTVGGPYPPGGLISNYLDCMKEGEEIDIRGPMGEIIYKGKGCFVIEGKDYKFDRVNLVAGGSGLTPHWQFIHAVLSDKDDKTRISMIDCNKTFEDILMHDELQKYADECPDRFKLWHALSKAPEDREWPYPTGHLDVDLMKKQFYPPDDNVLTLLCGPGGLIEKAAIPGLEEIGFKKGKNIFGY</sequence>
<feature type="coiled-coil region" evidence="16">
    <location>
        <begin position="513"/>
        <end position="540"/>
    </location>
</feature>
<dbReference type="PROSITE" id="PS51384">
    <property type="entry name" value="FAD_FR"/>
    <property type="match status" value="1"/>
</dbReference>
<dbReference type="PANTHER" id="PTHR19372">
    <property type="entry name" value="SULFITE REDUCTASE"/>
    <property type="match status" value="1"/>
</dbReference>
<dbReference type="Gene3D" id="3.40.50.80">
    <property type="entry name" value="Nucleotide-binding domain of ferredoxin-NADP reductase (FNR) module"/>
    <property type="match status" value="1"/>
</dbReference>
<keyword evidence="9" id="KW-0500">Molybdenum</keyword>
<dbReference type="SUPFAM" id="SSF63380">
    <property type="entry name" value="Riboflavin synthase domain-like"/>
    <property type="match status" value="1"/>
</dbReference>
<evidence type="ECO:0000256" key="3">
    <source>
        <dbReference type="ARBA" id="ARBA00001974"/>
    </source>
</evidence>
<dbReference type="SUPFAM" id="SSF56524">
    <property type="entry name" value="Oxidoreductase molybdopterin-binding domain"/>
    <property type="match status" value="1"/>
</dbReference>
<evidence type="ECO:0000259" key="18">
    <source>
        <dbReference type="PROSITE" id="PS50255"/>
    </source>
</evidence>
<dbReference type="InterPro" id="IPR017938">
    <property type="entry name" value="Riboflavin_synthase-like_b-brl"/>
</dbReference>
<accession>A0A0C3S5I0</accession>
<dbReference type="Pfam" id="PF00174">
    <property type="entry name" value="Oxidored_molyb"/>
    <property type="match status" value="1"/>
</dbReference>
<feature type="region of interest" description="Disordered" evidence="17">
    <location>
        <begin position="408"/>
        <end position="431"/>
    </location>
</feature>
<dbReference type="OrthoDB" id="432685at2759"/>
<dbReference type="GO" id="GO:0042128">
    <property type="term" value="P:nitrate assimilation"/>
    <property type="evidence" value="ECO:0007669"/>
    <property type="project" value="UniProtKB-KW"/>
</dbReference>
<dbReference type="AlphaFoldDB" id="A0A0C3S5I0"/>
<dbReference type="Gene3D" id="3.90.420.10">
    <property type="entry name" value="Oxidoreductase, molybdopterin-binding domain"/>
    <property type="match status" value="1"/>
</dbReference>
<keyword evidence="14" id="KW-0534">Nitrate assimilation</keyword>
<evidence type="ECO:0000256" key="10">
    <source>
        <dbReference type="ARBA" id="ARBA00022630"/>
    </source>
</evidence>
<dbReference type="Gene3D" id="2.40.30.10">
    <property type="entry name" value="Translation factors"/>
    <property type="match status" value="1"/>
</dbReference>
<evidence type="ECO:0000256" key="13">
    <source>
        <dbReference type="ARBA" id="ARBA00023002"/>
    </source>
</evidence>
<dbReference type="HOGENOM" id="CLU_003827_4_1_1"/>
<feature type="domain" description="FAD-binding FR-type" evidence="19">
    <location>
        <begin position="542"/>
        <end position="661"/>
    </location>
</feature>
<dbReference type="SUPFAM" id="SSF81296">
    <property type="entry name" value="E set domains"/>
    <property type="match status" value="1"/>
</dbReference>
<evidence type="ECO:0000256" key="7">
    <source>
        <dbReference type="ARBA" id="ARBA00012673"/>
    </source>
</evidence>
<comment type="cofactor">
    <cofactor evidence="3">
        <name>FAD</name>
        <dbReference type="ChEBI" id="CHEBI:57692"/>
    </cofactor>
</comment>
<protein>
    <recommendedName>
        <fullName evidence="8">Nitrate reductase [NADPH]</fullName>
        <ecNumber evidence="7">1.7.1.3</ecNumber>
    </recommendedName>
</protein>
<dbReference type="CDD" id="cd06183">
    <property type="entry name" value="cyt_b5_reduct_like"/>
    <property type="match status" value="1"/>
</dbReference>
<dbReference type="GO" id="GO:0030151">
    <property type="term" value="F:molybdenum ion binding"/>
    <property type="evidence" value="ECO:0007669"/>
    <property type="project" value="InterPro"/>
</dbReference>
<dbReference type="Gene3D" id="2.60.40.650">
    <property type="match status" value="1"/>
</dbReference>
<evidence type="ECO:0000256" key="6">
    <source>
        <dbReference type="ARBA" id="ARBA00011738"/>
    </source>
</evidence>
<dbReference type="Gene3D" id="3.10.120.10">
    <property type="entry name" value="Cytochrome b5-like heme/steroid binding domain"/>
    <property type="match status" value="1"/>
</dbReference>
<evidence type="ECO:0000256" key="17">
    <source>
        <dbReference type="SAM" id="MobiDB-lite"/>
    </source>
</evidence>
<dbReference type="PROSITE" id="PS50255">
    <property type="entry name" value="CYTOCHROME_B5_2"/>
    <property type="match status" value="1"/>
</dbReference>
<evidence type="ECO:0000256" key="1">
    <source>
        <dbReference type="ARBA" id="ARBA00001924"/>
    </source>
</evidence>
<dbReference type="InterPro" id="IPR008335">
    <property type="entry name" value="Mopterin_OxRdtase_euk"/>
</dbReference>
<feature type="domain" description="Cytochrome b5 heme-binding" evidence="18">
    <location>
        <begin position="431"/>
        <end position="509"/>
    </location>
</feature>
<evidence type="ECO:0000256" key="2">
    <source>
        <dbReference type="ARBA" id="ARBA00001971"/>
    </source>
</evidence>
<comment type="cofactor">
    <cofactor evidence="1">
        <name>Mo-molybdopterin</name>
        <dbReference type="ChEBI" id="CHEBI:71302"/>
    </cofactor>
</comment>
<dbReference type="PRINTS" id="PR00406">
    <property type="entry name" value="CYTB5RDTASE"/>
</dbReference>
<dbReference type="GO" id="GO:0020037">
    <property type="term" value="F:heme binding"/>
    <property type="evidence" value="ECO:0007669"/>
    <property type="project" value="TreeGrafter"/>
</dbReference>
<evidence type="ECO:0000256" key="11">
    <source>
        <dbReference type="ARBA" id="ARBA00022723"/>
    </source>
</evidence>
<dbReference type="SUPFAM" id="SSF52343">
    <property type="entry name" value="Ferredoxin reductase-like, C-terminal NADP-linked domain"/>
    <property type="match status" value="1"/>
</dbReference>
<keyword evidence="11" id="KW-0479">Metal-binding</keyword>
<dbReference type="InterPro" id="IPR000572">
    <property type="entry name" value="OxRdtase_Mopterin-bd_dom"/>
</dbReference>
<keyword evidence="10" id="KW-0285">Flavoprotein</keyword>
<dbReference type="SMART" id="SM01117">
    <property type="entry name" value="Cyt-b5"/>
    <property type="match status" value="1"/>
</dbReference>
<comment type="catalytic activity">
    <reaction evidence="15">
        <text>nitrite + NADP(+) + H2O = nitrate + NADPH + H(+)</text>
        <dbReference type="Rhea" id="RHEA:19061"/>
        <dbReference type="ChEBI" id="CHEBI:15377"/>
        <dbReference type="ChEBI" id="CHEBI:15378"/>
        <dbReference type="ChEBI" id="CHEBI:16301"/>
        <dbReference type="ChEBI" id="CHEBI:17632"/>
        <dbReference type="ChEBI" id="CHEBI:57783"/>
        <dbReference type="ChEBI" id="CHEBI:58349"/>
        <dbReference type="EC" id="1.7.1.3"/>
    </reaction>
</comment>
<dbReference type="GO" id="GO:0008482">
    <property type="term" value="F:sulfite oxidase activity"/>
    <property type="evidence" value="ECO:0007669"/>
    <property type="project" value="TreeGrafter"/>
</dbReference>
<evidence type="ECO:0000313" key="20">
    <source>
        <dbReference type="EMBL" id="KIP03550.1"/>
    </source>
</evidence>
<evidence type="ECO:0000256" key="4">
    <source>
        <dbReference type="ARBA" id="ARBA00003838"/>
    </source>
</evidence>
<evidence type="ECO:0000256" key="16">
    <source>
        <dbReference type="SAM" id="Coils"/>
    </source>
</evidence>
<comment type="function">
    <text evidence="4">Nitrate reductase is a key enzyme involved in the first step of nitrate assimilation in plants, fungi and bacteria.</text>
</comment>
<proteinExistence type="inferred from homology"/>
<dbReference type="Pfam" id="PF00970">
    <property type="entry name" value="FAD_binding_6"/>
    <property type="match status" value="1"/>
</dbReference>
<dbReference type="InterPro" id="IPR005066">
    <property type="entry name" value="MoCF_OxRdtse_dimer"/>
</dbReference>
<keyword evidence="12" id="KW-0274">FAD</keyword>
<evidence type="ECO:0000256" key="12">
    <source>
        <dbReference type="ARBA" id="ARBA00022827"/>
    </source>
</evidence>